<protein>
    <submittedName>
        <fullName evidence="2">Uncharacterized protein</fullName>
    </submittedName>
</protein>
<reference evidence="2 3" key="1">
    <citation type="submission" date="2020-03" db="EMBL/GenBank/DDBJ databases">
        <title>Metagenomic, metatranscriptomic, and metabolomic analyses revealed the key microbes and metabolic features during the fermentation of ganjang, Korean traditional soy sauce.</title>
        <authorList>
            <person name="Chun B.H."/>
            <person name="Jeon C.O."/>
        </authorList>
    </citation>
    <scope>NUCLEOTIDE SEQUENCE [LARGE SCALE GENOMIC DNA]</scope>
    <source>
        <strain evidence="2 3">KG14</strain>
    </source>
</reference>
<evidence type="ECO:0000313" key="2">
    <source>
        <dbReference type="EMBL" id="NWN90169.1"/>
    </source>
</evidence>
<sequence>MMFLSIVSRSGARSLLQRPASRLTGELRARRKQRVVRFMEGAGLWMAMLLVLFVQRFYVVDALAPFCG</sequence>
<gene>
    <name evidence="2" type="ORF">HLV39_01490</name>
</gene>
<dbReference type="EMBL" id="JABEVQ010000001">
    <property type="protein sequence ID" value="NWN90169.1"/>
    <property type="molecule type" value="Genomic_DNA"/>
</dbReference>
<feature type="transmembrane region" description="Helical" evidence="1">
    <location>
        <begin position="38"/>
        <end position="58"/>
    </location>
</feature>
<proteinExistence type="predicted"/>
<keyword evidence="1" id="KW-0472">Membrane</keyword>
<evidence type="ECO:0000256" key="1">
    <source>
        <dbReference type="SAM" id="Phobius"/>
    </source>
</evidence>
<comment type="caution">
    <text evidence="2">The sequence shown here is derived from an EMBL/GenBank/DDBJ whole genome shotgun (WGS) entry which is preliminary data.</text>
</comment>
<organism evidence="2 3">
    <name type="scientific">Marinobacter adhaerens</name>
    <dbReference type="NCBI Taxonomy" id="1033846"/>
    <lineage>
        <taxon>Bacteria</taxon>
        <taxon>Pseudomonadati</taxon>
        <taxon>Pseudomonadota</taxon>
        <taxon>Gammaproteobacteria</taxon>
        <taxon>Pseudomonadales</taxon>
        <taxon>Marinobacteraceae</taxon>
        <taxon>Marinobacter</taxon>
    </lineage>
</organism>
<dbReference type="Proteomes" id="UP000536442">
    <property type="component" value="Unassembled WGS sequence"/>
</dbReference>
<name>A0A851HK09_9GAMM</name>
<accession>A0A851HK09</accession>
<keyword evidence="1" id="KW-0812">Transmembrane</keyword>
<evidence type="ECO:0000313" key="3">
    <source>
        <dbReference type="Proteomes" id="UP000536442"/>
    </source>
</evidence>
<dbReference type="AlphaFoldDB" id="A0A851HK09"/>
<keyword evidence="3" id="KW-1185">Reference proteome</keyword>
<keyword evidence="1" id="KW-1133">Transmembrane helix</keyword>